<protein>
    <recommendedName>
        <fullName evidence="2">Gamma-glutamyltransferase</fullName>
    </recommendedName>
</protein>
<sequence length="396" mass="43499">MNDQSTKNKDAISSNGMAATSHPLATEEAIKILKKGGNAVDAAIAASVVLSVVEPNATSIGGDCFAIIKMEGKEPVSYNGSGIAPKKANYEFFKKNNIDTIGLTSPHSVTVPGALDAWKNIHNDFGKLDFEELFLAAINFAKNGFEVTKVVANAWNKNLDKLSQNKNSKNVFLNNGKSYQLSDLRKNILLGNTLELISKKGISQFYEGSIANDMVKSLNVLGGLHTLEDFSKQKTIKSETISSEYKNIQIHQCPPNGPGITVLLMMKLLEKLEINKFNSNSVERFHLEAEVTKQAYKVKEENLADPNFVNVNLDKILSDEFIDNIYESISLNKCSDIGDLNIPNHPETVYLSVVDKDLNTVSMINSVCYAFGSGITTDKTGIILHNRGTNFRVEEE</sequence>
<dbReference type="InterPro" id="IPR052896">
    <property type="entry name" value="GGT-like_enzyme"/>
</dbReference>
<dbReference type="InterPro" id="IPR029055">
    <property type="entry name" value="Ntn_hydrolases_N"/>
</dbReference>
<dbReference type="PANTHER" id="PTHR43881">
    <property type="entry name" value="GAMMA-GLUTAMYLTRANSPEPTIDASE (AFU_ORTHOLOGUE AFUA_4G13580)"/>
    <property type="match status" value="1"/>
</dbReference>
<evidence type="ECO:0008006" key="2">
    <source>
        <dbReference type="Google" id="ProtNLM"/>
    </source>
</evidence>
<dbReference type="Gene3D" id="1.10.246.130">
    <property type="match status" value="1"/>
</dbReference>
<evidence type="ECO:0000313" key="1">
    <source>
        <dbReference type="EMBL" id="SVB13726.1"/>
    </source>
</evidence>
<dbReference type="Pfam" id="PF01019">
    <property type="entry name" value="G_glu_transpept"/>
    <property type="match status" value="1"/>
</dbReference>
<accession>A0A382BIP9</accession>
<dbReference type="AlphaFoldDB" id="A0A382BIP9"/>
<dbReference type="Gene3D" id="3.60.20.40">
    <property type="match status" value="1"/>
</dbReference>
<reference evidence="1" key="1">
    <citation type="submission" date="2018-05" db="EMBL/GenBank/DDBJ databases">
        <authorList>
            <person name="Lanie J.A."/>
            <person name="Ng W.-L."/>
            <person name="Kazmierczak K.M."/>
            <person name="Andrzejewski T.M."/>
            <person name="Davidsen T.M."/>
            <person name="Wayne K.J."/>
            <person name="Tettelin H."/>
            <person name="Glass J.I."/>
            <person name="Rusch D."/>
            <person name="Podicherti R."/>
            <person name="Tsui H.-C.T."/>
            <person name="Winkler M.E."/>
        </authorList>
    </citation>
    <scope>NUCLEOTIDE SEQUENCE</scope>
</reference>
<dbReference type="InterPro" id="IPR043137">
    <property type="entry name" value="GGT_ssub_C"/>
</dbReference>
<dbReference type="PRINTS" id="PR01210">
    <property type="entry name" value="GGTRANSPTASE"/>
</dbReference>
<dbReference type="InterPro" id="IPR043138">
    <property type="entry name" value="GGT_lsub"/>
</dbReference>
<feature type="non-terminal residue" evidence="1">
    <location>
        <position position="396"/>
    </location>
</feature>
<dbReference type="SUPFAM" id="SSF56235">
    <property type="entry name" value="N-terminal nucleophile aminohydrolases (Ntn hydrolases)"/>
    <property type="match status" value="1"/>
</dbReference>
<organism evidence="1">
    <name type="scientific">marine metagenome</name>
    <dbReference type="NCBI Taxonomy" id="408172"/>
    <lineage>
        <taxon>unclassified sequences</taxon>
        <taxon>metagenomes</taxon>
        <taxon>ecological metagenomes</taxon>
    </lineage>
</organism>
<dbReference type="EMBL" id="UINC01030018">
    <property type="protein sequence ID" value="SVB13726.1"/>
    <property type="molecule type" value="Genomic_DNA"/>
</dbReference>
<proteinExistence type="predicted"/>
<gene>
    <name evidence="1" type="ORF">METZ01_LOCUS166580</name>
</gene>
<dbReference type="PANTHER" id="PTHR43881:SF1">
    <property type="entry name" value="GAMMA-GLUTAMYLTRANSPEPTIDASE (AFU_ORTHOLOGUE AFUA_4G13580)"/>
    <property type="match status" value="1"/>
</dbReference>
<name>A0A382BIP9_9ZZZZ</name>